<evidence type="ECO:0000313" key="2">
    <source>
        <dbReference type="EMBL" id="ORC89308.1"/>
    </source>
</evidence>
<name>A0A1X0NXN4_9TRYP</name>
<comment type="caution">
    <text evidence="2">The sequence shown here is derived from an EMBL/GenBank/DDBJ whole genome shotgun (WGS) entry which is preliminary data.</text>
</comment>
<gene>
    <name evidence="2" type="ORF">TM35_000133120</name>
</gene>
<evidence type="ECO:0000313" key="3">
    <source>
        <dbReference type="Proteomes" id="UP000192257"/>
    </source>
</evidence>
<accession>A0A1X0NXN4</accession>
<protein>
    <submittedName>
        <fullName evidence="2">Uncharacterized protein</fullName>
    </submittedName>
</protein>
<dbReference type="RefSeq" id="XP_028883374.1">
    <property type="nucleotide sequence ID" value="XM_029025528.1"/>
</dbReference>
<feature type="transmembrane region" description="Helical" evidence="1">
    <location>
        <begin position="43"/>
        <end position="74"/>
    </location>
</feature>
<keyword evidence="3" id="KW-1185">Reference proteome</keyword>
<evidence type="ECO:0000256" key="1">
    <source>
        <dbReference type="SAM" id="Phobius"/>
    </source>
</evidence>
<dbReference type="GeneID" id="39985308"/>
<sequence>MIMILMAAPPAFSGGFDTFFRRSRAPAAGVPMEAPHPRKSTTLFFPGLAASAGISSGGPIALVAAVVLPVGVVWGRVCLQLRPREKGKFHRTPPHWRKSV</sequence>
<reference evidence="2 3" key="1">
    <citation type="submission" date="2017-03" db="EMBL/GenBank/DDBJ databases">
        <title>An alternative strategy for trypanosome survival in the mammalian bloodstream revealed through genome and transcriptome analysis of the ubiquitous bovine parasite Trypanosoma (Megatrypanum) theileri.</title>
        <authorList>
            <person name="Kelly S."/>
            <person name="Ivens A."/>
            <person name="Mott A."/>
            <person name="O'Neill E."/>
            <person name="Emms D."/>
            <person name="Macleod O."/>
            <person name="Voorheis P."/>
            <person name="Matthews J."/>
            <person name="Matthews K."/>
            <person name="Carrington M."/>
        </authorList>
    </citation>
    <scope>NUCLEOTIDE SEQUENCE [LARGE SCALE GENOMIC DNA]</scope>
    <source>
        <strain evidence="2">Edinburgh</strain>
    </source>
</reference>
<keyword evidence="1" id="KW-0812">Transmembrane</keyword>
<keyword evidence="1" id="KW-0472">Membrane</keyword>
<dbReference type="VEuPathDB" id="TriTrypDB:TM35_000133120"/>
<keyword evidence="1" id="KW-1133">Transmembrane helix</keyword>
<dbReference type="AlphaFoldDB" id="A0A1X0NXN4"/>
<dbReference type="EMBL" id="NBCO01000013">
    <property type="protein sequence ID" value="ORC89308.1"/>
    <property type="molecule type" value="Genomic_DNA"/>
</dbReference>
<organism evidence="2 3">
    <name type="scientific">Trypanosoma theileri</name>
    <dbReference type="NCBI Taxonomy" id="67003"/>
    <lineage>
        <taxon>Eukaryota</taxon>
        <taxon>Discoba</taxon>
        <taxon>Euglenozoa</taxon>
        <taxon>Kinetoplastea</taxon>
        <taxon>Metakinetoplastina</taxon>
        <taxon>Trypanosomatida</taxon>
        <taxon>Trypanosomatidae</taxon>
        <taxon>Trypanosoma</taxon>
    </lineage>
</organism>
<proteinExistence type="predicted"/>
<dbReference type="Proteomes" id="UP000192257">
    <property type="component" value="Unassembled WGS sequence"/>
</dbReference>